<dbReference type="CDD" id="cd00093">
    <property type="entry name" value="HTH_XRE"/>
    <property type="match status" value="1"/>
</dbReference>
<dbReference type="PROSITE" id="PS50943">
    <property type="entry name" value="HTH_CROC1"/>
    <property type="match status" value="1"/>
</dbReference>
<dbReference type="InterPro" id="IPR010982">
    <property type="entry name" value="Lambda_DNA-bd_dom_sf"/>
</dbReference>
<accession>A0A221UYT3</accession>
<dbReference type="SUPFAM" id="SSF56601">
    <property type="entry name" value="beta-lactamase/transpeptidase-like"/>
    <property type="match status" value="1"/>
</dbReference>
<dbReference type="InterPro" id="IPR001466">
    <property type="entry name" value="Beta-lactam-related"/>
</dbReference>
<sequence length="591" mass="67811">MEKRSIGRNLVYERKLKGYTQEELSERTEVTVRTIQRIEKDEVNPHLQTVKLLAAALSINVDDLIMLENPREEAIQKKWLLLMHGTPLLGFVLPFCNVLFPLFLWIHKREDNVIYDRHGIKVLNFQITVLLFYILSIVAFLTIEKWGFLMFISIVPLCTLIVIANIIYAVKQHKCYYPLAIPFLRFKMQNSPKILLLLLLGVGTISCIKTPNNNIIRLDGTKISKDSLTRKIDLLMENANVTGLAISIFNNNEVIYQEAFGYKNADTKDSLSVNSIFYGASLSKAVFAILIMQLAEEGKIDLDTPLQDYLDRPLSEIDFNRSWRGYQDLKGDKRYEKITARMCLSHTTGFPNWRYLTKTGFDIDGHLHFQSAPGTRYSYSGEGFSLLQFVVEKIEDKGLEEIAQERVFKPLAMDRTSYIYTLQNVYENQYAFGHDKDQNVIPFDQADEAGAAGSLCTTLMDYSKFIEAVLEKQLLKKVYLDEMFTQQIDIKSKQQFGPDAFVDTDENQDINLGYGLGWGLLESPYGLGAFKEGHAQGFQHYSILFPEVGIGVIIMSNSDNAEGIFKELLEYAIADKYTPWEWENYIPHRKR</sequence>
<dbReference type="GO" id="GO:0003677">
    <property type="term" value="F:DNA binding"/>
    <property type="evidence" value="ECO:0007669"/>
    <property type="project" value="InterPro"/>
</dbReference>
<comment type="subcellular location">
    <subcellularLocation>
        <location evidence="1">Membrane</location>
        <topology evidence="1">Multi-pass membrane protein</topology>
    </subcellularLocation>
</comment>
<evidence type="ECO:0000256" key="3">
    <source>
        <dbReference type="ARBA" id="ARBA00022989"/>
    </source>
</evidence>
<evidence type="ECO:0000256" key="4">
    <source>
        <dbReference type="ARBA" id="ARBA00023136"/>
    </source>
</evidence>
<name>A0A221UYT3_9FLAO</name>
<evidence type="ECO:0000313" key="7">
    <source>
        <dbReference type="EMBL" id="ASO06420.1"/>
    </source>
</evidence>
<keyword evidence="2 5" id="KW-0812">Transmembrane</keyword>
<keyword evidence="4 5" id="KW-0472">Membrane</keyword>
<dbReference type="InterPro" id="IPR001387">
    <property type="entry name" value="Cro/C1-type_HTH"/>
</dbReference>
<keyword evidence="3 5" id="KW-1133">Transmembrane helix</keyword>
<organism evidence="7 8">
    <name type="scientific">Arenibacter algicola</name>
    <dbReference type="NCBI Taxonomy" id="616991"/>
    <lineage>
        <taxon>Bacteria</taxon>
        <taxon>Pseudomonadati</taxon>
        <taxon>Bacteroidota</taxon>
        <taxon>Flavobacteriia</taxon>
        <taxon>Flavobacteriales</taxon>
        <taxon>Flavobacteriaceae</taxon>
        <taxon>Arenibacter</taxon>
    </lineage>
</organism>
<feature type="transmembrane region" description="Helical" evidence="5">
    <location>
        <begin position="79"/>
        <end position="103"/>
    </location>
</feature>
<feature type="transmembrane region" description="Helical" evidence="5">
    <location>
        <begin position="123"/>
        <end position="141"/>
    </location>
</feature>
<protein>
    <submittedName>
        <fullName evidence="7">D-alanyl-D-alanine carboxypeptidase</fullName>
        <ecNumber evidence="7">3.4.16.4</ecNumber>
    </submittedName>
</protein>
<keyword evidence="7" id="KW-0645">Protease</keyword>
<gene>
    <name evidence="7" type="ORF">AREALGSMS7_02988</name>
</gene>
<reference evidence="7 8" key="1">
    <citation type="submission" date="2017-07" db="EMBL/GenBank/DDBJ databases">
        <title>Genome Sequence of Arenibacter algicola Strain SMS7 Isolated from a culture of the Diatom Skeletonema marinoi.</title>
        <authorList>
            <person name="Topel M."/>
            <person name="Pinder M.I.M."/>
            <person name="Johansson O.N."/>
            <person name="Kourtchenko O."/>
            <person name="Godhe A."/>
            <person name="Clarke A.K."/>
        </authorList>
    </citation>
    <scope>NUCLEOTIDE SEQUENCE [LARGE SCALE GENOMIC DNA]</scope>
    <source>
        <strain evidence="7 8">SMS7</strain>
    </source>
</reference>
<evidence type="ECO:0000259" key="6">
    <source>
        <dbReference type="PROSITE" id="PS50943"/>
    </source>
</evidence>
<keyword evidence="7" id="KW-0121">Carboxypeptidase</keyword>
<dbReference type="KEGG" id="aalg:AREALGSMS7_02988"/>
<dbReference type="PANTHER" id="PTHR43283:SF18">
    <property type="match status" value="1"/>
</dbReference>
<evidence type="ECO:0000256" key="5">
    <source>
        <dbReference type="SAM" id="Phobius"/>
    </source>
</evidence>
<dbReference type="InterPro" id="IPR050789">
    <property type="entry name" value="Diverse_Enzym_Activities"/>
</dbReference>
<dbReference type="GO" id="GO:0009002">
    <property type="term" value="F:serine-type D-Ala-D-Ala carboxypeptidase activity"/>
    <property type="evidence" value="ECO:0007669"/>
    <property type="project" value="UniProtKB-EC"/>
</dbReference>
<feature type="transmembrane region" description="Helical" evidence="5">
    <location>
        <begin position="190"/>
        <end position="208"/>
    </location>
</feature>
<dbReference type="AlphaFoldDB" id="A0A221UYT3"/>
<evidence type="ECO:0000313" key="8">
    <source>
        <dbReference type="Proteomes" id="UP000204551"/>
    </source>
</evidence>
<evidence type="ECO:0000256" key="1">
    <source>
        <dbReference type="ARBA" id="ARBA00004141"/>
    </source>
</evidence>
<feature type="transmembrane region" description="Helical" evidence="5">
    <location>
        <begin position="148"/>
        <end position="170"/>
    </location>
</feature>
<dbReference type="Pfam" id="PF00144">
    <property type="entry name" value="Beta-lactamase"/>
    <property type="match status" value="1"/>
</dbReference>
<dbReference type="RefSeq" id="WP_093978911.1">
    <property type="nucleotide sequence ID" value="NZ_CP022515.1"/>
</dbReference>
<dbReference type="SUPFAM" id="SSF47413">
    <property type="entry name" value="lambda repressor-like DNA-binding domains"/>
    <property type="match status" value="1"/>
</dbReference>
<dbReference type="PANTHER" id="PTHR43283">
    <property type="entry name" value="BETA-LACTAMASE-RELATED"/>
    <property type="match status" value="1"/>
</dbReference>
<keyword evidence="7" id="KW-0378">Hydrolase</keyword>
<dbReference type="Pfam" id="PF01381">
    <property type="entry name" value="HTH_3"/>
    <property type="match status" value="1"/>
</dbReference>
<dbReference type="InterPro" id="IPR019109">
    <property type="entry name" value="MamF_MmsF"/>
</dbReference>
<dbReference type="EMBL" id="CP022515">
    <property type="protein sequence ID" value="ASO06420.1"/>
    <property type="molecule type" value="Genomic_DNA"/>
</dbReference>
<dbReference type="Gene3D" id="3.40.710.10">
    <property type="entry name" value="DD-peptidase/beta-lactamase superfamily"/>
    <property type="match status" value="1"/>
</dbReference>
<dbReference type="Pfam" id="PF09685">
    <property type="entry name" value="MamF_MmsF"/>
    <property type="match status" value="1"/>
</dbReference>
<feature type="domain" description="HTH cro/C1-type" evidence="6">
    <location>
        <begin position="10"/>
        <end position="64"/>
    </location>
</feature>
<proteinExistence type="predicted"/>
<dbReference type="Gene3D" id="1.10.260.40">
    <property type="entry name" value="lambda repressor-like DNA-binding domains"/>
    <property type="match status" value="1"/>
</dbReference>
<dbReference type="Proteomes" id="UP000204551">
    <property type="component" value="Chromosome"/>
</dbReference>
<dbReference type="SMART" id="SM00530">
    <property type="entry name" value="HTH_XRE"/>
    <property type="match status" value="1"/>
</dbReference>
<evidence type="ECO:0000256" key="2">
    <source>
        <dbReference type="ARBA" id="ARBA00022692"/>
    </source>
</evidence>
<dbReference type="InterPro" id="IPR012338">
    <property type="entry name" value="Beta-lactam/transpept-like"/>
</dbReference>
<dbReference type="EC" id="3.4.16.4" evidence="7"/>